<protein>
    <submittedName>
        <fullName evidence="2">Uncharacterized protein</fullName>
    </submittedName>
</protein>
<feature type="compositionally biased region" description="Polar residues" evidence="1">
    <location>
        <begin position="47"/>
        <end position="64"/>
    </location>
</feature>
<keyword evidence="3" id="KW-1185">Reference proteome</keyword>
<proteinExistence type="predicted"/>
<name>A0ABD0XU57_9HEMI</name>
<gene>
    <name evidence="2" type="ORF">AAG570_007613</name>
</gene>
<dbReference type="AlphaFoldDB" id="A0ABD0XU57"/>
<organism evidence="2 3">
    <name type="scientific">Ranatra chinensis</name>
    <dbReference type="NCBI Taxonomy" id="642074"/>
    <lineage>
        <taxon>Eukaryota</taxon>
        <taxon>Metazoa</taxon>
        <taxon>Ecdysozoa</taxon>
        <taxon>Arthropoda</taxon>
        <taxon>Hexapoda</taxon>
        <taxon>Insecta</taxon>
        <taxon>Pterygota</taxon>
        <taxon>Neoptera</taxon>
        <taxon>Paraneoptera</taxon>
        <taxon>Hemiptera</taxon>
        <taxon>Heteroptera</taxon>
        <taxon>Panheteroptera</taxon>
        <taxon>Nepomorpha</taxon>
        <taxon>Nepidae</taxon>
        <taxon>Ranatrinae</taxon>
        <taxon>Ranatra</taxon>
    </lineage>
</organism>
<accession>A0ABD0XU57</accession>
<dbReference type="Proteomes" id="UP001558652">
    <property type="component" value="Unassembled WGS sequence"/>
</dbReference>
<feature type="region of interest" description="Disordered" evidence="1">
    <location>
        <begin position="17"/>
        <end position="69"/>
    </location>
</feature>
<reference evidence="2 3" key="1">
    <citation type="submission" date="2024-07" db="EMBL/GenBank/DDBJ databases">
        <title>Chromosome-level genome assembly of the water stick insect Ranatra chinensis (Heteroptera: Nepidae).</title>
        <authorList>
            <person name="Liu X."/>
        </authorList>
    </citation>
    <scope>NUCLEOTIDE SEQUENCE [LARGE SCALE GENOMIC DNA]</scope>
    <source>
        <strain evidence="2">Cailab_2021Rc</strain>
        <tissue evidence="2">Muscle</tissue>
    </source>
</reference>
<evidence type="ECO:0000256" key="1">
    <source>
        <dbReference type="SAM" id="MobiDB-lite"/>
    </source>
</evidence>
<comment type="caution">
    <text evidence="2">The sequence shown here is derived from an EMBL/GenBank/DDBJ whole genome shotgun (WGS) entry which is preliminary data.</text>
</comment>
<dbReference type="EMBL" id="JBFDAA010000021">
    <property type="protein sequence ID" value="KAL1114789.1"/>
    <property type="molecule type" value="Genomic_DNA"/>
</dbReference>
<evidence type="ECO:0000313" key="3">
    <source>
        <dbReference type="Proteomes" id="UP001558652"/>
    </source>
</evidence>
<feature type="compositionally biased region" description="Basic and acidic residues" evidence="1">
    <location>
        <begin position="17"/>
        <end position="40"/>
    </location>
</feature>
<evidence type="ECO:0000313" key="2">
    <source>
        <dbReference type="EMBL" id="KAL1114789.1"/>
    </source>
</evidence>
<sequence>MRTRQLQEEEKALRLKEALDAKRREEALARATKDEKEQGQSKKTSKNQDQPTQATQKQHLSVPSSPGPQMVTIKRVMEPHNSEPTVTITLRGATPNQDKVLYTLLNGQVCKSTKLPFANGLATNSKNNGKLVPQNLAAQQQQCGKKNKLKKDFEMLQNSATIVPAPPAPTPTIVKISNPASIQIDSSLNKISPKSINPKPFNLDDIKLPPGITITKVDPSMVHSKNLLKERHPHKFPPISQIRSPPASEVIVVATGKLKEPTQLPQSKEIITHSTVVGGKKKKNKKKIDNIGAPMFNSNAVYPGVEIEPIDNILVKQHSIANAPTVSICPRIFQQHPTNQNQLSLSTQCLEQGRKKKKKIKKALANNNNINPEELSLLGMLGLILCF</sequence>